<comment type="caution">
    <text evidence="2">The sequence shown here is derived from an EMBL/GenBank/DDBJ whole genome shotgun (WGS) entry which is preliminary data.</text>
</comment>
<keyword evidence="1" id="KW-0732">Signal</keyword>
<dbReference type="AlphaFoldDB" id="A0AAW0QML7"/>
<accession>A0AAW0QML7</accession>
<feature type="signal peptide" evidence="1">
    <location>
        <begin position="1"/>
        <end position="22"/>
    </location>
</feature>
<organism evidence="2 3">
    <name type="scientific">Apiospora kogelbergensis</name>
    <dbReference type="NCBI Taxonomy" id="1337665"/>
    <lineage>
        <taxon>Eukaryota</taxon>
        <taxon>Fungi</taxon>
        <taxon>Dikarya</taxon>
        <taxon>Ascomycota</taxon>
        <taxon>Pezizomycotina</taxon>
        <taxon>Sordariomycetes</taxon>
        <taxon>Xylariomycetidae</taxon>
        <taxon>Amphisphaeriales</taxon>
        <taxon>Apiosporaceae</taxon>
        <taxon>Apiospora</taxon>
    </lineage>
</organism>
<evidence type="ECO:0000313" key="2">
    <source>
        <dbReference type="EMBL" id="KAK8109427.1"/>
    </source>
</evidence>
<dbReference type="EMBL" id="JAQQWP010000007">
    <property type="protein sequence ID" value="KAK8109427.1"/>
    <property type="molecule type" value="Genomic_DNA"/>
</dbReference>
<keyword evidence="3" id="KW-1185">Reference proteome</keyword>
<feature type="chain" id="PRO_5043900736" evidence="1">
    <location>
        <begin position="23"/>
        <end position="122"/>
    </location>
</feature>
<evidence type="ECO:0000256" key="1">
    <source>
        <dbReference type="SAM" id="SignalP"/>
    </source>
</evidence>
<proteinExistence type="predicted"/>
<reference evidence="2 3" key="1">
    <citation type="submission" date="2023-01" db="EMBL/GenBank/DDBJ databases">
        <title>Analysis of 21 Apiospora genomes using comparative genomics revels a genus with tremendous synthesis potential of carbohydrate active enzymes and secondary metabolites.</title>
        <authorList>
            <person name="Sorensen T."/>
        </authorList>
    </citation>
    <scope>NUCLEOTIDE SEQUENCE [LARGE SCALE GENOMIC DNA]</scope>
    <source>
        <strain evidence="2 3">CBS 117206</strain>
    </source>
</reference>
<name>A0AAW0QML7_9PEZI</name>
<dbReference type="Proteomes" id="UP001392437">
    <property type="component" value="Unassembled WGS sequence"/>
</dbReference>
<gene>
    <name evidence="2" type="ORF">PG999_007564</name>
</gene>
<protein>
    <submittedName>
        <fullName evidence="2">Uncharacterized protein</fullName>
    </submittedName>
</protein>
<sequence>MFNLRNIVLAIAVIGAAPLAAAAPSAPGTDLDEGVHNIAADGITESPPVIEREVLDDDPASLFEARAEGKCDVVSKKKKRCDGFQCKADENCSFGKKGCQMKRNTKNSRRPVACSQCKCVPR</sequence>
<evidence type="ECO:0000313" key="3">
    <source>
        <dbReference type="Proteomes" id="UP001392437"/>
    </source>
</evidence>